<comment type="caution">
    <text evidence="1">The sequence shown here is derived from an EMBL/GenBank/DDBJ whole genome shotgun (WGS) entry which is preliminary data.</text>
</comment>
<dbReference type="InterPro" id="IPR046185">
    <property type="entry name" value="DUF6213"/>
</dbReference>
<protein>
    <submittedName>
        <fullName evidence="1">Uncharacterized protein</fullName>
    </submittedName>
</protein>
<reference evidence="2" key="1">
    <citation type="submission" date="2020-09" db="EMBL/GenBank/DDBJ databases">
        <title>Whole genome shotgun sequence of Streptomyces cinnamonensis NBRC 15873.</title>
        <authorList>
            <person name="Komaki H."/>
            <person name="Tamura T."/>
        </authorList>
    </citation>
    <scope>NUCLEOTIDE SEQUENCE [LARGE SCALE GENOMIC DNA]</scope>
    <source>
        <strain evidence="2">NBRC 15873</strain>
    </source>
</reference>
<organism evidence="1 2">
    <name type="scientific">Streptomyces virginiae</name>
    <name type="common">Streptomyces cinnamonensis</name>
    <dbReference type="NCBI Taxonomy" id="1961"/>
    <lineage>
        <taxon>Bacteria</taxon>
        <taxon>Bacillati</taxon>
        <taxon>Actinomycetota</taxon>
        <taxon>Actinomycetes</taxon>
        <taxon>Kitasatosporales</taxon>
        <taxon>Streptomycetaceae</taxon>
        <taxon>Streptomyces</taxon>
    </lineage>
</organism>
<accession>A0ABQ3NS17</accession>
<proteinExistence type="predicted"/>
<dbReference type="Pfam" id="PF19719">
    <property type="entry name" value="DUF6213"/>
    <property type="match status" value="1"/>
</dbReference>
<keyword evidence="2" id="KW-1185">Reference proteome</keyword>
<dbReference type="GeneID" id="86958725"/>
<name>A0ABQ3NS17_STRVG</name>
<evidence type="ECO:0000313" key="2">
    <source>
        <dbReference type="Proteomes" id="UP000660554"/>
    </source>
</evidence>
<evidence type="ECO:0000313" key="1">
    <source>
        <dbReference type="EMBL" id="GHI15568.1"/>
    </source>
</evidence>
<gene>
    <name evidence="1" type="ORF">Scinn_50310</name>
</gene>
<dbReference type="RefSeq" id="WP_051734948.1">
    <property type="nucleotide sequence ID" value="NZ_BMRU01000037.1"/>
</dbReference>
<dbReference type="EMBL" id="BNDV01000010">
    <property type="protein sequence ID" value="GHI15568.1"/>
    <property type="molecule type" value="Genomic_DNA"/>
</dbReference>
<dbReference type="Proteomes" id="UP000660554">
    <property type="component" value="Unassembled WGS sequence"/>
</dbReference>
<sequence length="79" mass="8340">MIHVSIPLIPATDGVLLIPADHVTTLLRRLAADWVESAESGELRGDRQTAGDLSGVLTELADQIDVECIGFASALDDNA</sequence>